<dbReference type="Proteomes" id="UP000663881">
    <property type="component" value="Unassembled WGS sequence"/>
</dbReference>
<organism evidence="2 3">
    <name type="scientific">Adineta steineri</name>
    <dbReference type="NCBI Taxonomy" id="433720"/>
    <lineage>
        <taxon>Eukaryota</taxon>
        <taxon>Metazoa</taxon>
        <taxon>Spiralia</taxon>
        <taxon>Gnathifera</taxon>
        <taxon>Rotifera</taxon>
        <taxon>Eurotatoria</taxon>
        <taxon>Bdelloidea</taxon>
        <taxon>Adinetida</taxon>
        <taxon>Adinetidae</taxon>
        <taxon>Adineta</taxon>
    </lineage>
</organism>
<evidence type="ECO:0000313" key="3">
    <source>
        <dbReference type="Proteomes" id="UP000663881"/>
    </source>
</evidence>
<dbReference type="Proteomes" id="UP000663891">
    <property type="component" value="Unassembled WGS sequence"/>
</dbReference>
<gene>
    <name evidence="2" type="ORF">OKA104_LOCUS26772</name>
    <name evidence="1" type="ORF">VCS650_LOCUS35879</name>
</gene>
<proteinExistence type="predicted"/>
<reference evidence="2" key="1">
    <citation type="submission" date="2021-02" db="EMBL/GenBank/DDBJ databases">
        <authorList>
            <person name="Nowell W R."/>
        </authorList>
    </citation>
    <scope>NUCLEOTIDE SEQUENCE</scope>
</reference>
<dbReference type="OrthoDB" id="10060580at2759"/>
<evidence type="ECO:0000313" key="2">
    <source>
        <dbReference type="EMBL" id="CAF3947812.1"/>
    </source>
</evidence>
<comment type="caution">
    <text evidence="2">The sequence shown here is derived from an EMBL/GenBank/DDBJ whole genome shotgun (WGS) entry which is preliminary data.</text>
</comment>
<evidence type="ECO:0000313" key="1">
    <source>
        <dbReference type="EMBL" id="CAF1389750.1"/>
    </source>
</evidence>
<protein>
    <submittedName>
        <fullName evidence="2">Uncharacterized protein</fullName>
    </submittedName>
</protein>
<dbReference type="EMBL" id="CAJNON010000839">
    <property type="protein sequence ID" value="CAF1389750.1"/>
    <property type="molecule type" value="Genomic_DNA"/>
</dbReference>
<dbReference type="AlphaFoldDB" id="A0A819KIW3"/>
<accession>A0A819KIW3</accession>
<name>A0A819KIW3_9BILA</name>
<sequence length="216" mass="25799">MSRLYSFKLYLSTENNNDFIYYMLNNNGKQNYMNSGYEDVLSIISTLEPVTYHIFMAPFEFAELHFIDNIFPNIVFNYVIKLLVCDRVSFEHEFFQRISKAFPLLQIFYVTNFMLQLHNTERSSNHIQSHEIVEFRHLTSLNISRTDITYTEQFLNETKMHLPNLSELTVKYEDLRAVTKDFTRDIIRRNCTNVKHLFPGKQIVGSKDYYTYFSLL</sequence>
<dbReference type="EMBL" id="CAJOAY010002381">
    <property type="protein sequence ID" value="CAF3947812.1"/>
    <property type="molecule type" value="Genomic_DNA"/>
</dbReference>